<feature type="compositionally biased region" description="Polar residues" evidence="1">
    <location>
        <begin position="235"/>
        <end position="246"/>
    </location>
</feature>
<dbReference type="EnsemblMetazoa" id="G30064.1">
    <property type="protein sequence ID" value="G30064.1:cds"/>
    <property type="gene ID" value="G30064"/>
</dbReference>
<feature type="compositionally biased region" description="Gly residues" evidence="1">
    <location>
        <begin position="466"/>
        <end position="475"/>
    </location>
</feature>
<evidence type="ECO:0000256" key="1">
    <source>
        <dbReference type="SAM" id="MobiDB-lite"/>
    </source>
</evidence>
<evidence type="ECO:0000313" key="4">
    <source>
        <dbReference type="EnsemblMetazoa" id="G30064.1:cds"/>
    </source>
</evidence>
<dbReference type="Proteomes" id="UP000005408">
    <property type="component" value="Unassembled WGS sequence"/>
</dbReference>
<dbReference type="Pfam" id="PF20720">
    <property type="entry name" value="nSTAND3"/>
    <property type="match status" value="1"/>
</dbReference>
<keyword evidence="5" id="KW-1185">Reference proteome</keyword>
<evidence type="ECO:0000259" key="3">
    <source>
        <dbReference type="SMART" id="SM00382"/>
    </source>
</evidence>
<organism evidence="4 5">
    <name type="scientific">Magallana gigas</name>
    <name type="common">Pacific oyster</name>
    <name type="synonym">Crassostrea gigas</name>
    <dbReference type="NCBI Taxonomy" id="29159"/>
    <lineage>
        <taxon>Eukaryota</taxon>
        <taxon>Metazoa</taxon>
        <taxon>Spiralia</taxon>
        <taxon>Lophotrochozoa</taxon>
        <taxon>Mollusca</taxon>
        <taxon>Bivalvia</taxon>
        <taxon>Autobranchia</taxon>
        <taxon>Pteriomorphia</taxon>
        <taxon>Ostreida</taxon>
        <taxon>Ostreoidea</taxon>
        <taxon>Ostreidae</taxon>
        <taxon>Magallana</taxon>
    </lineage>
</organism>
<accession>A0A8W8LW55</accession>
<sequence>MFNVIKESCPYQNWTSVAKKRCPNPGNFHCLKDEFGRIVWLCSEPIWVEKDRCPVFNVVARTMDTTSCLQTRCPPYDYRSNDIDVEYACRFLMEKESSTTPFTTKDTETSKNSTGIIVTSTVLTLVTIIMVVLAGIMFYKRRRQPSKNNGKQEEESLDLMQETTRETARIEEKPACLFDQAKMFLIQKKMVVITGVPGSGKTFLAKSLVNELQKNGYKMKKVLICNLDQLQQGHSGNEEQLQQGHSGNEDQLQRGPGDKVNIYIIDDIFHELQNHDEIKETLTAFNEFLSHAEETYFIITIPSCTWTNNGEVFDPMFYKVEVNLDKRDKNEKLAILQSLQTKYDLSNDQLAYLDGLKNEILLSSFTYIGFPALVLWMFKQTNVEQLEKSLCDPLNTIRDEISSIKNGTIEDKGKFLVLSYMCLNDGKIDVRNVDENLFNFLKNKCAIRWMRNPENPRTDQEEPLDGSGGTLGGIKGTHHPDQEGSPRIRT</sequence>
<reference evidence="4" key="1">
    <citation type="submission" date="2022-08" db="UniProtKB">
        <authorList>
            <consortium name="EnsemblMetazoa"/>
        </authorList>
    </citation>
    <scope>IDENTIFICATION</scope>
    <source>
        <strain evidence="4">05x7-T-G4-1.051#20</strain>
    </source>
</reference>
<feature type="region of interest" description="Disordered" evidence="1">
    <location>
        <begin position="144"/>
        <end position="165"/>
    </location>
</feature>
<feature type="transmembrane region" description="Helical" evidence="2">
    <location>
        <begin position="116"/>
        <end position="139"/>
    </location>
</feature>
<keyword evidence="2" id="KW-0812">Transmembrane</keyword>
<dbReference type="InterPro" id="IPR027417">
    <property type="entry name" value="P-loop_NTPase"/>
</dbReference>
<keyword evidence="2" id="KW-0472">Membrane</keyword>
<dbReference type="InterPro" id="IPR003593">
    <property type="entry name" value="AAA+_ATPase"/>
</dbReference>
<dbReference type="InterPro" id="IPR049050">
    <property type="entry name" value="nSTAND3"/>
</dbReference>
<dbReference type="CDD" id="cd00009">
    <property type="entry name" value="AAA"/>
    <property type="match status" value="1"/>
</dbReference>
<feature type="region of interest" description="Disordered" evidence="1">
    <location>
        <begin position="453"/>
        <end position="490"/>
    </location>
</feature>
<evidence type="ECO:0000256" key="2">
    <source>
        <dbReference type="SAM" id="Phobius"/>
    </source>
</evidence>
<feature type="domain" description="AAA+ ATPase" evidence="3">
    <location>
        <begin position="187"/>
        <end position="327"/>
    </location>
</feature>
<dbReference type="AlphaFoldDB" id="A0A8W8LW55"/>
<evidence type="ECO:0000313" key="5">
    <source>
        <dbReference type="Proteomes" id="UP000005408"/>
    </source>
</evidence>
<dbReference type="SMART" id="SM00382">
    <property type="entry name" value="AAA"/>
    <property type="match status" value="1"/>
</dbReference>
<protein>
    <recommendedName>
        <fullName evidence="3">AAA+ ATPase domain-containing protein</fullName>
    </recommendedName>
</protein>
<dbReference type="SUPFAM" id="SSF52540">
    <property type="entry name" value="P-loop containing nucleoside triphosphate hydrolases"/>
    <property type="match status" value="1"/>
</dbReference>
<name>A0A8W8LW55_MAGGI</name>
<feature type="region of interest" description="Disordered" evidence="1">
    <location>
        <begin position="235"/>
        <end position="255"/>
    </location>
</feature>
<keyword evidence="2" id="KW-1133">Transmembrane helix</keyword>
<proteinExistence type="predicted"/>
<dbReference type="Gene3D" id="3.40.50.300">
    <property type="entry name" value="P-loop containing nucleotide triphosphate hydrolases"/>
    <property type="match status" value="1"/>
</dbReference>
<feature type="compositionally biased region" description="Basic and acidic residues" evidence="1">
    <location>
        <begin position="478"/>
        <end position="490"/>
    </location>
</feature>